<dbReference type="PROSITE" id="PS01125">
    <property type="entry name" value="ROK"/>
    <property type="match status" value="1"/>
</dbReference>
<accession>A0A5Q2FFE7</accession>
<evidence type="ECO:0000256" key="5">
    <source>
        <dbReference type="ARBA" id="ARBA00022741"/>
    </source>
</evidence>
<dbReference type="Pfam" id="PF00480">
    <property type="entry name" value="ROK"/>
    <property type="match status" value="1"/>
</dbReference>
<dbReference type="GO" id="GO:0004340">
    <property type="term" value="F:glucokinase activity"/>
    <property type="evidence" value="ECO:0007669"/>
    <property type="project" value="UniProtKB-EC"/>
</dbReference>
<evidence type="ECO:0000256" key="3">
    <source>
        <dbReference type="ARBA" id="ARBA00014701"/>
    </source>
</evidence>
<evidence type="ECO:0000256" key="4">
    <source>
        <dbReference type="ARBA" id="ARBA00022679"/>
    </source>
</evidence>
<comment type="similarity">
    <text evidence="1">Belongs to the ROK (NagC/XylR) family.</text>
</comment>
<evidence type="ECO:0000256" key="1">
    <source>
        <dbReference type="ARBA" id="ARBA00006479"/>
    </source>
</evidence>
<gene>
    <name evidence="9" type="ORF">Rai3103_06810</name>
</gene>
<name>A0A5Q2FFE7_9ACTN</name>
<keyword evidence="4 9" id="KW-0808">Transferase</keyword>
<dbReference type="Gene3D" id="3.30.420.40">
    <property type="match status" value="2"/>
</dbReference>
<dbReference type="PANTHER" id="PTHR18964:SF173">
    <property type="entry name" value="GLUCOKINASE"/>
    <property type="match status" value="1"/>
</dbReference>
<dbReference type="GO" id="GO:0006096">
    <property type="term" value="P:glycolytic process"/>
    <property type="evidence" value="ECO:0007669"/>
    <property type="project" value="InterPro"/>
</dbReference>
<keyword evidence="5" id="KW-0547">Nucleotide-binding</keyword>
<keyword evidence="10" id="KW-1185">Reference proteome</keyword>
<organism evidence="9 10">
    <name type="scientific">Raineyella fluvialis</name>
    <dbReference type="NCBI Taxonomy" id="2662261"/>
    <lineage>
        <taxon>Bacteria</taxon>
        <taxon>Bacillati</taxon>
        <taxon>Actinomycetota</taxon>
        <taxon>Actinomycetes</taxon>
        <taxon>Propionibacteriales</taxon>
        <taxon>Propionibacteriaceae</taxon>
        <taxon>Raineyella</taxon>
    </lineage>
</organism>
<evidence type="ECO:0000256" key="6">
    <source>
        <dbReference type="ARBA" id="ARBA00022777"/>
    </source>
</evidence>
<dbReference type="GO" id="GO:0005737">
    <property type="term" value="C:cytoplasm"/>
    <property type="evidence" value="ECO:0007669"/>
    <property type="project" value="InterPro"/>
</dbReference>
<dbReference type="InterPro" id="IPR000600">
    <property type="entry name" value="ROK"/>
</dbReference>
<evidence type="ECO:0000313" key="9">
    <source>
        <dbReference type="EMBL" id="QGF23425.1"/>
    </source>
</evidence>
<dbReference type="EMBL" id="CP045725">
    <property type="protein sequence ID" value="QGF23425.1"/>
    <property type="molecule type" value="Genomic_DNA"/>
</dbReference>
<dbReference type="InterPro" id="IPR004654">
    <property type="entry name" value="ROK_glcA"/>
</dbReference>
<dbReference type="Proteomes" id="UP000386847">
    <property type="component" value="Chromosome"/>
</dbReference>
<dbReference type="EC" id="2.7.1.2" evidence="2"/>
<evidence type="ECO:0000313" key="10">
    <source>
        <dbReference type="Proteomes" id="UP000386847"/>
    </source>
</evidence>
<evidence type="ECO:0000256" key="8">
    <source>
        <dbReference type="ARBA" id="ARBA00032386"/>
    </source>
</evidence>
<reference evidence="9 10" key="1">
    <citation type="submission" date="2019-10" db="EMBL/GenBank/DDBJ databases">
        <title>Genomic analysis of Raineyella sp. CBA3103.</title>
        <authorList>
            <person name="Roh S.W."/>
        </authorList>
    </citation>
    <scope>NUCLEOTIDE SEQUENCE [LARGE SCALE GENOMIC DNA]</scope>
    <source>
        <strain evidence="9 10">CBA3103</strain>
    </source>
</reference>
<sequence length="337" mass="33677">MTHDSLTHDSLTIGVDIGGTKIAAGVVTASGQIWARTMRATDPADPDQIEAAVADAVAELVAQYPEVTAVGAAAAGFVGPDRTTMLFAPNIAWRNHPLGARLAERIGLPVVIENDANAAAWAEYRFGNGRGAANMVMLTLGTGLGGAVICDGHLVRGAFGAAAELGHMTIVPDGHYCGCGQEGCWEAYSSGTALAKLARNVAVADPEGARPMLAIADGEPLTGAHVTAAARQGDPVATGLLVRFGRYLGLGVATLAAVVDPGLVVVGGGIAAAAGDLILPAAREGFLAKLSGRGFRGELDIVTAALANDAGLIGAADSARTLDPAVAVAGAAVPVPA</sequence>
<evidence type="ECO:0000256" key="2">
    <source>
        <dbReference type="ARBA" id="ARBA00012323"/>
    </source>
</evidence>
<dbReference type="PANTHER" id="PTHR18964">
    <property type="entry name" value="ROK (REPRESSOR, ORF, KINASE) FAMILY"/>
    <property type="match status" value="1"/>
</dbReference>
<dbReference type="RefSeq" id="WP_153571956.1">
    <property type="nucleotide sequence ID" value="NZ_CP045725.1"/>
</dbReference>
<keyword evidence="6 9" id="KW-0418">Kinase</keyword>
<dbReference type="SUPFAM" id="SSF53067">
    <property type="entry name" value="Actin-like ATPase domain"/>
    <property type="match status" value="1"/>
</dbReference>
<dbReference type="InterPro" id="IPR043129">
    <property type="entry name" value="ATPase_NBD"/>
</dbReference>
<protein>
    <recommendedName>
        <fullName evidence="3">Glucokinase</fullName>
        <ecNumber evidence="2">2.7.1.2</ecNumber>
    </recommendedName>
    <alternativeName>
        <fullName evidence="8">Glucose kinase</fullName>
    </alternativeName>
</protein>
<dbReference type="InterPro" id="IPR049874">
    <property type="entry name" value="ROK_cs"/>
</dbReference>
<dbReference type="KEGG" id="rain:Rai3103_06810"/>
<proteinExistence type="inferred from homology"/>
<dbReference type="NCBIfam" id="TIGR00744">
    <property type="entry name" value="ROK_glcA_fam"/>
    <property type="match status" value="1"/>
</dbReference>
<evidence type="ECO:0000256" key="7">
    <source>
        <dbReference type="ARBA" id="ARBA00022840"/>
    </source>
</evidence>
<keyword evidence="7" id="KW-0067">ATP-binding</keyword>
<dbReference type="AlphaFoldDB" id="A0A5Q2FFE7"/>
<dbReference type="GO" id="GO:0005524">
    <property type="term" value="F:ATP binding"/>
    <property type="evidence" value="ECO:0007669"/>
    <property type="project" value="UniProtKB-KW"/>
</dbReference>